<name>A0A317T9T0_9CHLB</name>
<evidence type="ECO:0000256" key="7">
    <source>
        <dbReference type="SAM" id="SignalP"/>
    </source>
</evidence>
<dbReference type="Gene3D" id="3.40.720.10">
    <property type="entry name" value="Alkaline Phosphatase, subunit A"/>
    <property type="match status" value="1"/>
</dbReference>
<evidence type="ECO:0000256" key="5">
    <source>
        <dbReference type="ARBA" id="ARBA00023180"/>
    </source>
</evidence>
<evidence type="ECO:0000313" key="9">
    <source>
        <dbReference type="EMBL" id="PWW82226.1"/>
    </source>
</evidence>
<evidence type="ECO:0000259" key="8">
    <source>
        <dbReference type="Pfam" id="PF00884"/>
    </source>
</evidence>
<dbReference type="InterPro" id="IPR024607">
    <property type="entry name" value="Sulfatase_CS"/>
</dbReference>
<dbReference type="Proteomes" id="UP000246278">
    <property type="component" value="Unassembled WGS sequence"/>
</dbReference>
<organism evidence="9 10">
    <name type="scientific">Prosthecochloris marina</name>
    <dbReference type="NCBI Taxonomy" id="2017681"/>
    <lineage>
        <taxon>Bacteria</taxon>
        <taxon>Pseudomonadati</taxon>
        <taxon>Chlorobiota</taxon>
        <taxon>Chlorobiia</taxon>
        <taxon>Chlorobiales</taxon>
        <taxon>Chlorobiaceae</taxon>
        <taxon>Prosthecochloris</taxon>
    </lineage>
</organism>
<dbReference type="EMBL" id="PDNZ01000004">
    <property type="protein sequence ID" value="PWW82226.1"/>
    <property type="molecule type" value="Genomic_DNA"/>
</dbReference>
<proteinExistence type="inferred from homology"/>
<feature type="chain" id="PRO_5016266480" evidence="7">
    <location>
        <begin position="25"/>
        <end position="486"/>
    </location>
</feature>
<dbReference type="AlphaFoldDB" id="A0A317T9T0"/>
<dbReference type="PANTHER" id="PTHR10342">
    <property type="entry name" value="ARYLSULFATASE"/>
    <property type="match status" value="1"/>
</dbReference>
<comment type="similarity">
    <text evidence="1">Belongs to the sulfatase family.</text>
</comment>
<dbReference type="GO" id="GO:0046872">
    <property type="term" value="F:metal ion binding"/>
    <property type="evidence" value="ECO:0007669"/>
    <property type="project" value="UniProtKB-KW"/>
</dbReference>
<dbReference type="Pfam" id="PF00884">
    <property type="entry name" value="Sulfatase"/>
    <property type="match status" value="1"/>
</dbReference>
<keyword evidence="3" id="KW-0378">Hydrolase</keyword>
<evidence type="ECO:0000256" key="6">
    <source>
        <dbReference type="SAM" id="MobiDB-lite"/>
    </source>
</evidence>
<dbReference type="PROSITE" id="PS00523">
    <property type="entry name" value="SULFATASE_1"/>
    <property type="match status" value="1"/>
</dbReference>
<dbReference type="GO" id="GO:0008484">
    <property type="term" value="F:sulfuric ester hydrolase activity"/>
    <property type="evidence" value="ECO:0007669"/>
    <property type="project" value="InterPro"/>
</dbReference>
<evidence type="ECO:0000256" key="3">
    <source>
        <dbReference type="ARBA" id="ARBA00022801"/>
    </source>
</evidence>
<evidence type="ECO:0000256" key="1">
    <source>
        <dbReference type="ARBA" id="ARBA00008779"/>
    </source>
</evidence>
<protein>
    <submittedName>
        <fullName evidence="9">Sulfatase</fullName>
    </submittedName>
</protein>
<gene>
    <name evidence="9" type="ORF">CR164_07415</name>
</gene>
<evidence type="ECO:0000313" key="10">
    <source>
        <dbReference type="Proteomes" id="UP000246278"/>
    </source>
</evidence>
<keyword evidence="4" id="KW-0106">Calcium</keyword>
<dbReference type="PANTHER" id="PTHR10342:SF274">
    <property type="entry name" value="ARYLSULFATASE B"/>
    <property type="match status" value="1"/>
</dbReference>
<dbReference type="SUPFAM" id="SSF53649">
    <property type="entry name" value="Alkaline phosphatase-like"/>
    <property type="match status" value="1"/>
</dbReference>
<dbReference type="InterPro" id="IPR000917">
    <property type="entry name" value="Sulfatase_N"/>
</dbReference>
<dbReference type="OrthoDB" id="9803751at2"/>
<dbReference type="InterPro" id="IPR017850">
    <property type="entry name" value="Alkaline_phosphatase_core_sf"/>
</dbReference>
<feature type="domain" description="Sulfatase N-terminal" evidence="8">
    <location>
        <begin position="29"/>
        <end position="349"/>
    </location>
</feature>
<feature type="signal peptide" evidence="7">
    <location>
        <begin position="1"/>
        <end position="24"/>
    </location>
</feature>
<evidence type="ECO:0000256" key="4">
    <source>
        <dbReference type="ARBA" id="ARBA00022837"/>
    </source>
</evidence>
<dbReference type="InterPro" id="IPR047115">
    <property type="entry name" value="ARSB"/>
</dbReference>
<accession>A0A317T9T0</accession>
<sequence>MKKHFSRVAVALLLLLLAAPAAFAAQSKPNIVIIIADDLGWGDVGYHGAKDIKTPNIDRLATEGTRLESFYSQPMCTPSRAAFLTGRYPMRYGLQSFVITPGQHYGLPTDERTIAQDLKQLGYRTYAVGKWHLGHSDEAFWPQNRGFDYFYGTTIGNVDYYTKETSGVSDWQRNGEYLDEKEYFTELITRDAVRIIEEQSGDEPFFLYMAQLAVHSPYQAPQEYLDRYKDIKDPIRRAYAAMAAALDDSVERVMEALEKKGLRENTLVLFMSDNGGIAGSGYSGTMKQVTGDKPAPADNGPFRGSKASLYEGGVRSVAFVNWPGKVKPAVTDEVVHIVDWRPTLLNLVGGESDGEKPVDGKNVWPVIVEGGASPHEDILINAELHRGAVRQGKWKLISRASLPTSVELYDLEADPGEQNNLARQHPDIAQKLAVRLNDYAKDATAALYFTEYMPFIKQDYKTSSLEYDGDEDSGQPGEKPVLPQQK</sequence>
<keyword evidence="2" id="KW-0479">Metal-binding</keyword>
<keyword evidence="5" id="KW-0325">Glycoprotein</keyword>
<evidence type="ECO:0000256" key="2">
    <source>
        <dbReference type="ARBA" id="ARBA00022723"/>
    </source>
</evidence>
<reference evidence="10" key="1">
    <citation type="submission" date="2017-10" db="EMBL/GenBank/DDBJ databases">
        <authorList>
            <person name="Gaisin V.A."/>
            <person name="Rysina M.S."/>
            <person name="Grouzdev D.S."/>
        </authorList>
    </citation>
    <scope>NUCLEOTIDE SEQUENCE [LARGE SCALE GENOMIC DNA]</scope>
    <source>
        <strain evidence="10">V1</strain>
    </source>
</reference>
<keyword evidence="10" id="KW-1185">Reference proteome</keyword>
<dbReference type="CDD" id="cd16029">
    <property type="entry name" value="4-S"/>
    <property type="match status" value="1"/>
</dbReference>
<keyword evidence="7" id="KW-0732">Signal</keyword>
<comment type="caution">
    <text evidence="9">The sequence shown here is derived from an EMBL/GenBank/DDBJ whole genome shotgun (WGS) entry which is preliminary data.</text>
</comment>
<feature type="region of interest" description="Disordered" evidence="6">
    <location>
        <begin position="464"/>
        <end position="486"/>
    </location>
</feature>
<dbReference type="PROSITE" id="PS00149">
    <property type="entry name" value="SULFATASE_2"/>
    <property type="match status" value="1"/>
</dbReference>
<dbReference type="Gene3D" id="3.30.1120.10">
    <property type="match status" value="1"/>
</dbReference>